<sequence length="183" mass="19224">MSGLLQLHLNRDCTALAPQAGIGLDGGVGLGCRASERAKRLSYCAARLVSLISRLGSARRTVTTAFLPDPLTTASTNLPTCLPARQPVPSSTEPKAKRGVVHDFNLQSCNQASTSTVYLVHSSAIAIAPTGLTGARILSISSETLPPTGLVLLPTTARLRRLSVSLSSSSLDLLYNIFLSAKR</sequence>
<gene>
    <name evidence="1" type="ORF">FJTKL_04166</name>
</gene>
<evidence type="ECO:0000313" key="2">
    <source>
        <dbReference type="Proteomes" id="UP001600888"/>
    </source>
</evidence>
<dbReference type="Proteomes" id="UP001600888">
    <property type="component" value="Unassembled WGS sequence"/>
</dbReference>
<accession>A0ABR4DTC7</accession>
<organism evidence="1 2">
    <name type="scientific">Diaporthe vaccinii</name>
    <dbReference type="NCBI Taxonomy" id="105482"/>
    <lineage>
        <taxon>Eukaryota</taxon>
        <taxon>Fungi</taxon>
        <taxon>Dikarya</taxon>
        <taxon>Ascomycota</taxon>
        <taxon>Pezizomycotina</taxon>
        <taxon>Sordariomycetes</taxon>
        <taxon>Sordariomycetidae</taxon>
        <taxon>Diaporthales</taxon>
        <taxon>Diaporthaceae</taxon>
        <taxon>Diaporthe</taxon>
        <taxon>Diaporthe eres species complex</taxon>
    </lineage>
</organism>
<keyword evidence="2" id="KW-1185">Reference proteome</keyword>
<reference evidence="1 2" key="1">
    <citation type="submission" date="2024-03" db="EMBL/GenBank/DDBJ databases">
        <title>A high-quality draft genome sequence of Diaporthe vaccinii, a causative agent of upright dieback and viscid rot disease in cranberry plants.</title>
        <authorList>
            <person name="Sarrasin M."/>
            <person name="Lang B.F."/>
            <person name="Burger G."/>
        </authorList>
    </citation>
    <scope>NUCLEOTIDE SEQUENCE [LARGE SCALE GENOMIC DNA]</scope>
    <source>
        <strain evidence="1 2">IS7</strain>
    </source>
</reference>
<dbReference type="EMBL" id="JBAWTH010000176">
    <property type="protein sequence ID" value="KAL2273625.1"/>
    <property type="molecule type" value="Genomic_DNA"/>
</dbReference>
<proteinExistence type="predicted"/>
<protein>
    <submittedName>
        <fullName evidence="1">Uncharacterized protein</fullName>
    </submittedName>
</protein>
<evidence type="ECO:0000313" key="1">
    <source>
        <dbReference type="EMBL" id="KAL2273625.1"/>
    </source>
</evidence>
<name>A0ABR4DTC7_9PEZI</name>
<comment type="caution">
    <text evidence="1">The sequence shown here is derived from an EMBL/GenBank/DDBJ whole genome shotgun (WGS) entry which is preliminary data.</text>
</comment>